<feature type="domain" description="Rab-GAP TBC" evidence="1">
    <location>
        <begin position="63"/>
        <end position="253"/>
    </location>
</feature>
<dbReference type="Gene3D" id="1.10.472.80">
    <property type="entry name" value="Ypt/Rab-GAP domain of gyp1p, domain 3"/>
    <property type="match status" value="1"/>
</dbReference>
<dbReference type="PANTHER" id="PTHR22957:SF27">
    <property type="entry name" value="TBC1 DOMAIN FAMILY MEMBER 13"/>
    <property type="match status" value="1"/>
</dbReference>
<dbReference type="PANTHER" id="PTHR22957">
    <property type="entry name" value="TBC1 DOMAIN FAMILY MEMBER GTPASE-ACTIVATING PROTEIN"/>
    <property type="match status" value="1"/>
</dbReference>
<dbReference type="GO" id="GO:0005096">
    <property type="term" value="F:GTPase activator activity"/>
    <property type="evidence" value="ECO:0007669"/>
    <property type="project" value="TreeGrafter"/>
</dbReference>
<dbReference type="OrthoDB" id="27140at2759"/>
<dbReference type="SUPFAM" id="SSF47923">
    <property type="entry name" value="Ypt/Rab-GAP domain of gyp1p"/>
    <property type="match status" value="1"/>
</dbReference>
<gene>
    <name evidence="2" type="ORF">TRFO_02144</name>
</gene>
<proteinExistence type="predicted"/>
<dbReference type="GO" id="GO:0006886">
    <property type="term" value="P:intracellular protein transport"/>
    <property type="evidence" value="ECO:0007669"/>
    <property type="project" value="TreeGrafter"/>
</dbReference>
<dbReference type="AlphaFoldDB" id="A0A1J4JD50"/>
<dbReference type="InterPro" id="IPR000195">
    <property type="entry name" value="Rab-GAP-TBC_dom"/>
</dbReference>
<reference evidence="2" key="1">
    <citation type="submission" date="2016-10" db="EMBL/GenBank/DDBJ databases">
        <authorList>
            <person name="Benchimol M."/>
            <person name="Almeida L.G."/>
            <person name="Vasconcelos A.T."/>
            <person name="Perreira-Neves A."/>
            <person name="Rosa I.A."/>
            <person name="Tasca T."/>
            <person name="Bogo M.R."/>
            <person name="de Souza W."/>
        </authorList>
    </citation>
    <scope>NUCLEOTIDE SEQUENCE [LARGE SCALE GENOMIC DNA]</scope>
    <source>
        <strain evidence="2">K</strain>
    </source>
</reference>
<dbReference type="EMBL" id="MLAK01001259">
    <property type="protein sequence ID" value="OHS95204.1"/>
    <property type="molecule type" value="Genomic_DNA"/>
</dbReference>
<organism evidence="2 3">
    <name type="scientific">Tritrichomonas foetus</name>
    <dbReference type="NCBI Taxonomy" id="1144522"/>
    <lineage>
        <taxon>Eukaryota</taxon>
        <taxon>Metamonada</taxon>
        <taxon>Parabasalia</taxon>
        <taxon>Tritrichomonadida</taxon>
        <taxon>Tritrichomonadidae</taxon>
        <taxon>Tritrichomonas</taxon>
    </lineage>
</organism>
<evidence type="ECO:0000313" key="3">
    <source>
        <dbReference type="Proteomes" id="UP000179807"/>
    </source>
</evidence>
<dbReference type="VEuPathDB" id="TrichDB:TRFO_02144"/>
<dbReference type="RefSeq" id="XP_068348341.1">
    <property type="nucleotide sequence ID" value="XM_068490514.1"/>
</dbReference>
<name>A0A1J4JD50_9EUKA</name>
<accession>A0A1J4JD50</accession>
<dbReference type="InterPro" id="IPR035969">
    <property type="entry name" value="Rab-GAP_TBC_sf"/>
</dbReference>
<evidence type="ECO:0000259" key="1">
    <source>
        <dbReference type="Pfam" id="PF00566"/>
    </source>
</evidence>
<protein>
    <recommendedName>
        <fullName evidence="1">Rab-GAP TBC domain-containing protein</fullName>
    </recommendedName>
</protein>
<keyword evidence="3" id="KW-1185">Reference proteome</keyword>
<dbReference type="Proteomes" id="UP000179807">
    <property type="component" value="Unassembled WGS sequence"/>
</dbReference>
<sequence>MTFLPACWLVPGDPGPFPAPFDRSYDDFNRFKAWFQTLTSVSDPKKIIDQIVLTYNSIKGENIDLFDFNCIESNPTNPIHKKIRYDVLKSIHKLRKEYDLSVVGTRDDEKIENVIGRILIYASINEIEYRRGFCDLIMPIMHVYYYGILGSYDIDFDLPLVEALVADSFVRFMTGPIVNHIRVFTETKYVNDLSARFMDLLKPYPIYSIMTNDGIEPKFFLNKWINLVFIQELDFPEVIKIWDHLFENCTPGYFHLKLISLAAGATLAKESKCKVLPSYQHLETIQAIEDLVAEEIIFRAL</sequence>
<dbReference type="Pfam" id="PF00566">
    <property type="entry name" value="RabGAP-TBC"/>
    <property type="match status" value="1"/>
</dbReference>
<comment type="caution">
    <text evidence="2">The sequence shown here is derived from an EMBL/GenBank/DDBJ whole genome shotgun (WGS) entry which is preliminary data.</text>
</comment>
<evidence type="ECO:0000313" key="2">
    <source>
        <dbReference type="EMBL" id="OHS95204.1"/>
    </source>
</evidence>
<dbReference type="GeneID" id="94825218"/>